<comment type="caution">
    <text evidence="1">The sequence shown here is derived from an EMBL/GenBank/DDBJ whole genome shotgun (WGS) entry which is preliminary data.</text>
</comment>
<evidence type="ECO:0000313" key="2">
    <source>
        <dbReference type="Proteomes" id="UP000579647"/>
    </source>
</evidence>
<reference evidence="1 2" key="1">
    <citation type="submission" date="2020-08" db="EMBL/GenBank/DDBJ databases">
        <title>Sequencing the genomes of 1000 actinobacteria strains.</title>
        <authorList>
            <person name="Klenk H.-P."/>
        </authorList>
    </citation>
    <scope>NUCLEOTIDE SEQUENCE [LARGE SCALE GENOMIC DNA]</scope>
    <source>
        <strain evidence="1 2">DSM 44598</strain>
    </source>
</reference>
<dbReference type="RefSeq" id="WP_184361398.1">
    <property type="nucleotide sequence ID" value="NZ_BAAAKM010000010.1"/>
</dbReference>
<organism evidence="1 2">
    <name type="scientific">Nocardiopsis metallicus</name>
    <dbReference type="NCBI Taxonomy" id="179819"/>
    <lineage>
        <taxon>Bacteria</taxon>
        <taxon>Bacillati</taxon>
        <taxon>Actinomycetota</taxon>
        <taxon>Actinomycetes</taxon>
        <taxon>Streptosporangiales</taxon>
        <taxon>Nocardiopsidaceae</taxon>
        <taxon>Nocardiopsis</taxon>
    </lineage>
</organism>
<dbReference type="Proteomes" id="UP000579647">
    <property type="component" value="Unassembled WGS sequence"/>
</dbReference>
<protein>
    <submittedName>
        <fullName evidence="1">Uncharacterized protein</fullName>
    </submittedName>
</protein>
<dbReference type="AlphaFoldDB" id="A0A840W079"/>
<keyword evidence="2" id="KW-1185">Reference proteome</keyword>
<dbReference type="EMBL" id="JACHDO010000001">
    <property type="protein sequence ID" value="MBB5489374.1"/>
    <property type="molecule type" value="Genomic_DNA"/>
</dbReference>
<name>A0A840W079_9ACTN</name>
<accession>A0A840W079</accession>
<evidence type="ECO:0000313" key="1">
    <source>
        <dbReference type="EMBL" id="MBB5489374.1"/>
    </source>
</evidence>
<sequence>MNTDTYRGISLTWAIMTHARRREHAERLAGLCSEPAPTVVEDPGAGSTLVTSAAAWATAADASHHIVLQDDALPVEGLAARVVDLVSRAPDAAISLFTEWGCRTATRVRIAALAGEATAPVVDPYVPSLALVLPTPVALAFAEHARGLDPATPDDVALRGFLNDRGVRQLVSVPNLVEHDTNGTTPSLTGNAFQGVRRSVCFGPPPRVKGNASSGSAPRLAHIGWMRATAEVFDDSPQAPPAFVGTPVAQALPEQVEPARLTERFEETITRVAREHGPELTRVLHRTVLFELWTAWYANGLGSGLRAEHLERGRLDPVAEAALGTVLPGVFRRYVPVETLETVREHAVEFVLDAMRHGAAEPARVRETWLTG</sequence>
<proteinExistence type="predicted"/>
<gene>
    <name evidence="1" type="ORF">HNR07_000511</name>
</gene>